<proteinExistence type="predicted"/>
<keyword evidence="2" id="KW-0238">DNA-binding</keyword>
<dbReference type="EMBL" id="FRAF01000004">
    <property type="protein sequence ID" value="SHJ86437.1"/>
    <property type="molecule type" value="Genomic_DNA"/>
</dbReference>
<name>A0A1M6MSJ4_9BACL</name>
<dbReference type="RefSeq" id="WP_072873239.1">
    <property type="nucleotide sequence ID" value="NZ_FRAF01000004.1"/>
</dbReference>
<dbReference type="Gene3D" id="1.10.10.10">
    <property type="entry name" value="Winged helix-like DNA-binding domain superfamily/Winged helix DNA-binding domain"/>
    <property type="match status" value="1"/>
</dbReference>
<dbReference type="Pfam" id="PF03551">
    <property type="entry name" value="PadR"/>
    <property type="match status" value="1"/>
</dbReference>
<dbReference type="AlphaFoldDB" id="A0A1M6MSJ4"/>
<dbReference type="STRING" id="1830138.SAMN05443507_104170"/>
<organism evidence="2 3">
    <name type="scientific">Alicyclobacillus tolerans</name>
    <dbReference type="NCBI Taxonomy" id="90970"/>
    <lineage>
        <taxon>Bacteria</taxon>
        <taxon>Bacillati</taxon>
        <taxon>Bacillota</taxon>
        <taxon>Bacilli</taxon>
        <taxon>Bacillales</taxon>
        <taxon>Alicyclobacillaceae</taxon>
        <taxon>Alicyclobacillus</taxon>
    </lineage>
</organism>
<accession>A0A1M6MSJ4</accession>
<dbReference type="InterPro" id="IPR052509">
    <property type="entry name" value="Metal_resp_DNA-bind_regulator"/>
</dbReference>
<evidence type="ECO:0000313" key="2">
    <source>
        <dbReference type="EMBL" id="SHJ86437.1"/>
    </source>
</evidence>
<reference evidence="3" key="1">
    <citation type="submission" date="2016-11" db="EMBL/GenBank/DDBJ databases">
        <authorList>
            <person name="Varghese N."/>
            <person name="Submissions S."/>
        </authorList>
    </citation>
    <scope>NUCLEOTIDE SEQUENCE [LARGE SCALE GENOMIC DNA]</scope>
    <source>
        <strain evidence="3">USBA-503</strain>
    </source>
</reference>
<feature type="domain" description="Transcription regulator PadR N-terminal" evidence="1">
    <location>
        <begin position="19"/>
        <end position="92"/>
    </location>
</feature>
<evidence type="ECO:0000313" key="3">
    <source>
        <dbReference type="Proteomes" id="UP000184016"/>
    </source>
</evidence>
<dbReference type="PANTHER" id="PTHR33169">
    <property type="entry name" value="PADR-FAMILY TRANSCRIPTIONAL REGULATOR"/>
    <property type="match status" value="1"/>
</dbReference>
<gene>
    <name evidence="2" type="ORF">SAMN05443507_104170</name>
</gene>
<dbReference type="SUPFAM" id="SSF46785">
    <property type="entry name" value="Winged helix' DNA-binding domain"/>
    <property type="match status" value="1"/>
</dbReference>
<dbReference type="InterPro" id="IPR036390">
    <property type="entry name" value="WH_DNA-bd_sf"/>
</dbReference>
<evidence type="ECO:0000259" key="1">
    <source>
        <dbReference type="Pfam" id="PF03551"/>
    </source>
</evidence>
<dbReference type="OrthoDB" id="9808017at2"/>
<dbReference type="Proteomes" id="UP000184016">
    <property type="component" value="Unassembled WGS sequence"/>
</dbReference>
<protein>
    <submittedName>
        <fullName evidence="2">DNA-binding transcriptional regulator, PadR family</fullName>
    </submittedName>
</protein>
<sequence>MAKDTSLPGKQNRHLPAFILLFLSKEDTHGGALWNRMNEMMPANWGIDSGAVYRVLRDLEERQCVTSYWNTEDTGPAKRIYHITPIGLDELKMWYEDICLRKKNLDFFIHEYESLNRIHEFNGETKE</sequence>
<dbReference type="InterPro" id="IPR005149">
    <property type="entry name" value="Tscrpt_reg_PadR_N"/>
</dbReference>
<dbReference type="GO" id="GO:0003677">
    <property type="term" value="F:DNA binding"/>
    <property type="evidence" value="ECO:0007669"/>
    <property type="project" value="UniProtKB-KW"/>
</dbReference>
<dbReference type="PANTHER" id="PTHR33169:SF14">
    <property type="entry name" value="TRANSCRIPTIONAL REGULATOR RV3488"/>
    <property type="match status" value="1"/>
</dbReference>
<dbReference type="InterPro" id="IPR036388">
    <property type="entry name" value="WH-like_DNA-bd_sf"/>
</dbReference>
<keyword evidence="3" id="KW-1185">Reference proteome</keyword>